<evidence type="ECO:0000256" key="2">
    <source>
        <dbReference type="PIRSR" id="PIRSR613078-2"/>
    </source>
</evidence>
<dbReference type="EMBL" id="PFFQ01000052">
    <property type="protein sequence ID" value="PIW15500.1"/>
    <property type="molecule type" value="Genomic_DNA"/>
</dbReference>
<dbReference type="Gene3D" id="3.40.50.1240">
    <property type="entry name" value="Phosphoglycerate mutase-like"/>
    <property type="match status" value="1"/>
</dbReference>
<dbReference type="Pfam" id="PF00300">
    <property type="entry name" value="His_Phos_1"/>
    <property type="match status" value="1"/>
</dbReference>
<reference evidence="3 4" key="1">
    <citation type="submission" date="2017-09" db="EMBL/GenBank/DDBJ databases">
        <title>Depth-based differentiation of microbial function through sediment-hosted aquifers and enrichment of novel symbionts in the deep terrestrial subsurface.</title>
        <authorList>
            <person name="Probst A.J."/>
            <person name="Ladd B."/>
            <person name="Jarett J.K."/>
            <person name="Geller-Mcgrath D.E."/>
            <person name="Sieber C.M."/>
            <person name="Emerson J.B."/>
            <person name="Anantharaman K."/>
            <person name="Thomas B.C."/>
            <person name="Malmstrom R."/>
            <person name="Stieglmeier M."/>
            <person name="Klingl A."/>
            <person name="Woyke T."/>
            <person name="Ryan C.M."/>
            <person name="Banfield J.F."/>
        </authorList>
    </citation>
    <scope>NUCLEOTIDE SEQUENCE [LARGE SCALE GENOMIC DNA]</scope>
    <source>
        <strain evidence="3">CG17_big_fil_post_rev_8_21_14_2_50_48_46</strain>
    </source>
</reference>
<dbReference type="PIRSF" id="PIRSF000709">
    <property type="entry name" value="6PFK_2-Ptase"/>
    <property type="match status" value="1"/>
</dbReference>
<gene>
    <name evidence="3" type="ORF">COW36_17000</name>
</gene>
<evidence type="ECO:0000313" key="3">
    <source>
        <dbReference type="EMBL" id="PIW15500.1"/>
    </source>
</evidence>
<dbReference type="InterPro" id="IPR013078">
    <property type="entry name" value="His_Pase_superF_clade-1"/>
</dbReference>
<protein>
    <submittedName>
        <fullName evidence="3">Histidine phosphatase family protein</fullName>
    </submittedName>
</protein>
<dbReference type="GO" id="GO:0005737">
    <property type="term" value="C:cytoplasm"/>
    <property type="evidence" value="ECO:0007669"/>
    <property type="project" value="TreeGrafter"/>
</dbReference>
<dbReference type="InterPro" id="IPR050275">
    <property type="entry name" value="PGM_Phosphatase"/>
</dbReference>
<dbReference type="AlphaFoldDB" id="A0A2M7G1E8"/>
<dbReference type="PANTHER" id="PTHR48100">
    <property type="entry name" value="BROAD-SPECIFICITY PHOSPHATASE YOR283W-RELATED"/>
    <property type="match status" value="1"/>
</dbReference>
<dbReference type="SUPFAM" id="SSF53254">
    <property type="entry name" value="Phosphoglycerate mutase-like"/>
    <property type="match status" value="1"/>
</dbReference>
<dbReference type="SMART" id="SM00855">
    <property type="entry name" value="PGAM"/>
    <property type="match status" value="1"/>
</dbReference>
<evidence type="ECO:0000256" key="1">
    <source>
        <dbReference type="PIRSR" id="PIRSR613078-1"/>
    </source>
</evidence>
<feature type="binding site" evidence="2">
    <location>
        <position position="58"/>
    </location>
    <ligand>
        <name>substrate</name>
    </ligand>
</feature>
<dbReference type="Proteomes" id="UP000231019">
    <property type="component" value="Unassembled WGS sequence"/>
</dbReference>
<feature type="active site" description="Tele-phosphohistidine intermediate" evidence="1">
    <location>
        <position position="8"/>
    </location>
</feature>
<dbReference type="PANTHER" id="PTHR48100:SF1">
    <property type="entry name" value="HISTIDINE PHOSPHATASE FAMILY PROTEIN-RELATED"/>
    <property type="match status" value="1"/>
</dbReference>
<sequence length="203" mass="23354">MELLIIRHGQSQAELEERHEGRADFLLTELGRFQARQAAAFIYAKYPLQHVISSPLKRAFETAEIIAKPLALEVHTDARLMERDNGKLAGMLRSEALDKYPYPAEGRRTYEKFQGGESDIEFRSRVENFFSELCHHPPAHRVGIIAHGGSINMLFRAFMNLPMDVNIYLGTGDTGIHFWHLSERYRQILFSNYLGHLQDKPTQ</sequence>
<evidence type="ECO:0000313" key="4">
    <source>
        <dbReference type="Proteomes" id="UP000231019"/>
    </source>
</evidence>
<organism evidence="3 4">
    <name type="scientific">bacterium (Candidatus Blackallbacteria) CG17_big_fil_post_rev_8_21_14_2_50_48_46</name>
    <dbReference type="NCBI Taxonomy" id="2014261"/>
    <lineage>
        <taxon>Bacteria</taxon>
        <taxon>Candidatus Blackallbacteria</taxon>
    </lineage>
</organism>
<proteinExistence type="predicted"/>
<comment type="caution">
    <text evidence="3">The sequence shown here is derived from an EMBL/GenBank/DDBJ whole genome shotgun (WGS) entry which is preliminary data.</text>
</comment>
<name>A0A2M7G1E8_9BACT</name>
<dbReference type="GO" id="GO:0016791">
    <property type="term" value="F:phosphatase activity"/>
    <property type="evidence" value="ECO:0007669"/>
    <property type="project" value="TreeGrafter"/>
</dbReference>
<dbReference type="CDD" id="cd07067">
    <property type="entry name" value="HP_PGM_like"/>
    <property type="match status" value="1"/>
</dbReference>
<accession>A0A2M7G1E8</accession>
<dbReference type="InterPro" id="IPR029033">
    <property type="entry name" value="His_PPase_superfam"/>
</dbReference>
<feature type="active site" description="Proton donor/acceptor" evidence="1">
    <location>
        <position position="82"/>
    </location>
</feature>